<protein>
    <submittedName>
        <fullName evidence="8">Exosome complex component RRP46</fullName>
    </submittedName>
</protein>
<dbReference type="Proteomes" id="UP000694888">
    <property type="component" value="Unplaced"/>
</dbReference>
<organism evidence="7 8">
    <name type="scientific">Aplysia californica</name>
    <name type="common">California sea hare</name>
    <dbReference type="NCBI Taxonomy" id="6500"/>
    <lineage>
        <taxon>Eukaryota</taxon>
        <taxon>Metazoa</taxon>
        <taxon>Spiralia</taxon>
        <taxon>Lophotrochozoa</taxon>
        <taxon>Mollusca</taxon>
        <taxon>Gastropoda</taxon>
        <taxon>Heterobranchia</taxon>
        <taxon>Euthyneura</taxon>
        <taxon>Tectipleura</taxon>
        <taxon>Aplysiida</taxon>
        <taxon>Aplysioidea</taxon>
        <taxon>Aplysiidae</taxon>
        <taxon>Aplysia</taxon>
    </lineage>
</organism>
<feature type="domain" description="Exoribonuclease phosphorolytic" evidence="6">
    <location>
        <begin position="24"/>
        <end position="141"/>
    </location>
</feature>
<evidence type="ECO:0000256" key="3">
    <source>
        <dbReference type="ARBA" id="ARBA00022552"/>
    </source>
</evidence>
<dbReference type="GeneID" id="101852053"/>
<accession>A0ABM0K5J7</accession>
<proteinExistence type="inferred from homology"/>
<keyword evidence="3" id="KW-0698">rRNA processing</keyword>
<evidence type="ECO:0000259" key="6">
    <source>
        <dbReference type="Pfam" id="PF01138"/>
    </source>
</evidence>
<dbReference type="RefSeq" id="XP_005109238.1">
    <property type="nucleotide sequence ID" value="XM_005109181.2"/>
</dbReference>
<keyword evidence="7" id="KW-1185">Reference proteome</keyword>
<dbReference type="SUPFAM" id="SSF55666">
    <property type="entry name" value="Ribonuclease PH domain 2-like"/>
    <property type="match status" value="1"/>
</dbReference>
<evidence type="ECO:0000313" key="8">
    <source>
        <dbReference type="RefSeq" id="XP_005109238.1"/>
    </source>
</evidence>
<keyword evidence="4" id="KW-0271">Exosome</keyword>
<dbReference type="InterPro" id="IPR027408">
    <property type="entry name" value="PNPase/RNase_PH_dom_sf"/>
</dbReference>
<dbReference type="InterPro" id="IPR036345">
    <property type="entry name" value="ExoRNase_PH_dom2_sf"/>
</dbReference>
<dbReference type="InterPro" id="IPR001247">
    <property type="entry name" value="ExoRNase_PH_dom1"/>
</dbReference>
<evidence type="ECO:0000313" key="7">
    <source>
        <dbReference type="Proteomes" id="UP000694888"/>
    </source>
</evidence>
<evidence type="ECO:0000256" key="4">
    <source>
        <dbReference type="ARBA" id="ARBA00022835"/>
    </source>
</evidence>
<dbReference type="Pfam" id="PF01138">
    <property type="entry name" value="RNase_PH"/>
    <property type="match status" value="1"/>
</dbReference>
<dbReference type="CDD" id="cd11372">
    <property type="entry name" value="RNase_PH_RRP46"/>
    <property type="match status" value="1"/>
</dbReference>
<dbReference type="SUPFAM" id="SSF54211">
    <property type="entry name" value="Ribosomal protein S5 domain 2-like"/>
    <property type="match status" value="1"/>
</dbReference>
<dbReference type="PANTHER" id="PTHR11953">
    <property type="entry name" value="EXOSOME COMPLEX COMPONENT"/>
    <property type="match status" value="1"/>
</dbReference>
<keyword evidence="5" id="KW-0539">Nucleus</keyword>
<name>A0ABM0K5J7_APLCA</name>
<dbReference type="InterPro" id="IPR050080">
    <property type="entry name" value="RNase_PH"/>
</dbReference>
<evidence type="ECO:0000256" key="2">
    <source>
        <dbReference type="ARBA" id="ARBA00006678"/>
    </source>
</evidence>
<dbReference type="Gene3D" id="3.30.230.70">
    <property type="entry name" value="GHMP Kinase, N-terminal domain"/>
    <property type="match status" value="1"/>
</dbReference>
<gene>
    <name evidence="8" type="primary">LOC101852053</name>
</gene>
<dbReference type="PANTHER" id="PTHR11953:SF1">
    <property type="entry name" value="EXOSOME COMPLEX COMPONENT RRP46"/>
    <property type="match status" value="1"/>
</dbReference>
<reference evidence="8" key="1">
    <citation type="submission" date="2025-08" db="UniProtKB">
        <authorList>
            <consortium name="RefSeq"/>
        </authorList>
    </citation>
    <scope>IDENTIFICATION</scope>
</reference>
<sequence length="232" mass="25473">MASFIVLTEEQQRLQREAPPEAVLRCLTSELGCLTRQDGSASLSQGDTTVTAVAYGPAEVRMARERIDRATVEVVYKPKVGLPRPVDRKKENIIRNTLESAIMGSAHPRSAISVIIQETEDLGSNLACCINAACLALLDAAVGLNFMVAAVASAVMEDGKIVTDPEKKVEEKAVAVMTFVFESVDHKLVSVLTYGKFTQEQYKVCRDLCRQTAQSVFAFYRESLEKKLLKTV</sequence>
<evidence type="ECO:0000256" key="1">
    <source>
        <dbReference type="ARBA" id="ARBA00004123"/>
    </source>
</evidence>
<evidence type="ECO:0000256" key="5">
    <source>
        <dbReference type="ARBA" id="ARBA00023242"/>
    </source>
</evidence>
<dbReference type="InterPro" id="IPR020568">
    <property type="entry name" value="Ribosomal_Su5_D2-typ_SF"/>
</dbReference>
<comment type="subcellular location">
    <subcellularLocation>
        <location evidence="1">Nucleus</location>
    </subcellularLocation>
</comment>
<comment type="similarity">
    <text evidence="2">Belongs to the RNase PH family.</text>
</comment>